<proteinExistence type="predicted"/>
<sequence length="299" mass="33090">MFSNLGIFFLTSLIGATVGTLVKLLVFHLDPLTIVAIRFFLGLLIIAPFVFKRQLIKKLISDKFLISTGILFSVNVILYAIGIQYTSLIVGMLLYVLTPLIVAILGYFFLKEKLTGNQIVGLLLSLVGVSILIWNSFKTADILSFGRPLGNLLIGIAVLTWSLYIVISKKNTRKFNPWEITLTNFMVACMISILALGPLIANGKLNYSFNLKINLMAVSLAIIALLFIVGYQFLIKNTSAFISSLNIYMQTILSSIFGVILFGEKLKLNLILGALLIITGVFLATSYRYIMVAKGKIWT</sequence>
<evidence type="ECO:0000256" key="1">
    <source>
        <dbReference type="SAM" id="Phobius"/>
    </source>
</evidence>
<feature type="transmembrane region" description="Helical" evidence="1">
    <location>
        <begin position="119"/>
        <end position="137"/>
    </location>
</feature>
<feature type="transmembrane region" description="Helical" evidence="1">
    <location>
        <begin position="88"/>
        <end position="110"/>
    </location>
</feature>
<evidence type="ECO:0000313" key="3">
    <source>
        <dbReference type="EMBL" id="OGE01179.1"/>
    </source>
</evidence>
<feature type="domain" description="EamA" evidence="2">
    <location>
        <begin position="8"/>
        <end position="133"/>
    </location>
</feature>
<protein>
    <recommendedName>
        <fullName evidence="2">EamA domain-containing protein</fullName>
    </recommendedName>
</protein>
<feature type="transmembrane region" description="Helical" evidence="1">
    <location>
        <begin position="268"/>
        <end position="290"/>
    </location>
</feature>
<feature type="domain" description="EamA" evidence="2">
    <location>
        <begin position="149"/>
        <end position="285"/>
    </location>
</feature>
<organism evidence="3 4">
    <name type="scientific">Candidatus Curtissbacteria bacterium RIFOXYA1_FULL_41_14</name>
    <dbReference type="NCBI Taxonomy" id="1797737"/>
    <lineage>
        <taxon>Bacteria</taxon>
        <taxon>Candidatus Curtissiibacteriota</taxon>
    </lineage>
</organism>
<dbReference type="InterPro" id="IPR037185">
    <property type="entry name" value="EmrE-like"/>
</dbReference>
<dbReference type="GO" id="GO:0016020">
    <property type="term" value="C:membrane"/>
    <property type="evidence" value="ECO:0007669"/>
    <property type="project" value="InterPro"/>
</dbReference>
<feature type="transmembrane region" description="Helical" evidence="1">
    <location>
        <begin position="213"/>
        <end position="234"/>
    </location>
</feature>
<keyword evidence="1" id="KW-1133">Transmembrane helix</keyword>
<feature type="transmembrane region" description="Helical" evidence="1">
    <location>
        <begin position="180"/>
        <end position="201"/>
    </location>
</feature>
<accession>A0A1F5HAR3</accession>
<feature type="transmembrane region" description="Helical" evidence="1">
    <location>
        <begin position="241"/>
        <end position="262"/>
    </location>
</feature>
<feature type="transmembrane region" description="Helical" evidence="1">
    <location>
        <begin position="7"/>
        <end position="26"/>
    </location>
</feature>
<comment type="caution">
    <text evidence="3">The sequence shown here is derived from an EMBL/GenBank/DDBJ whole genome shotgun (WGS) entry which is preliminary data.</text>
</comment>
<dbReference type="SUPFAM" id="SSF103481">
    <property type="entry name" value="Multidrug resistance efflux transporter EmrE"/>
    <property type="match status" value="2"/>
</dbReference>
<dbReference type="InterPro" id="IPR000620">
    <property type="entry name" value="EamA_dom"/>
</dbReference>
<evidence type="ECO:0000259" key="2">
    <source>
        <dbReference type="Pfam" id="PF00892"/>
    </source>
</evidence>
<feature type="transmembrane region" description="Helical" evidence="1">
    <location>
        <begin position="149"/>
        <end position="168"/>
    </location>
</feature>
<evidence type="ECO:0000313" key="4">
    <source>
        <dbReference type="Proteomes" id="UP000176751"/>
    </source>
</evidence>
<feature type="transmembrane region" description="Helical" evidence="1">
    <location>
        <begin position="32"/>
        <end position="51"/>
    </location>
</feature>
<keyword evidence="1" id="KW-0812">Transmembrane</keyword>
<keyword evidence="1" id="KW-0472">Membrane</keyword>
<dbReference type="Proteomes" id="UP000176751">
    <property type="component" value="Unassembled WGS sequence"/>
</dbReference>
<name>A0A1F5HAR3_9BACT</name>
<feature type="transmembrane region" description="Helical" evidence="1">
    <location>
        <begin position="63"/>
        <end position="82"/>
    </location>
</feature>
<dbReference type="PANTHER" id="PTHR22911">
    <property type="entry name" value="ACYL-MALONYL CONDENSING ENZYME-RELATED"/>
    <property type="match status" value="1"/>
</dbReference>
<reference evidence="3 4" key="1">
    <citation type="journal article" date="2016" name="Nat. Commun.">
        <title>Thousands of microbial genomes shed light on interconnected biogeochemical processes in an aquifer system.</title>
        <authorList>
            <person name="Anantharaman K."/>
            <person name="Brown C.T."/>
            <person name="Hug L.A."/>
            <person name="Sharon I."/>
            <person name="Castelle C.J."/>
            <person name="Probst A.J."/>
            <person name="Thomas B.C."/>
            <person name="Singh A."/>
            <person name="Wilkins M.J."/>
            <person name="Karaoz U."/>
            <person name="Brodie E.L."/>
            <person name="Williams K.H."/>
            <person name="Hubbard S.S."/>
            <person name="Banfield J.F."/>
        </authorList>
    </citation>
    <scope>NUCLEOTIDE SEQUENCE [LARGE SCALE GENOMIC DNA]</scope>
</reference>
<dbReference type="EMBL" id="MFCA01000029">
    <property type="protein sequence ID" value="OGE01179.1"/>
    <property type="molecule type" value="Genomic_DNA"/>
</dbReference>
<dbReference type="STRING" id="1797737.A2196_00510"/>
<dbReference type="AlphaFoldDB" id="A0A1F5HAR3"/>
<gene>
    <name evidence="3" type="ORF">A2196_00510</name>
</gene>
<dbReference type="Pfam" id="PF00892">
    <property type="entry name" value="EamA"/>
    <property type="match status" value="2"/>
</dbReference>